<accession>A0A9D4A2C6</accession>
<reference evidence="1 2" key="1">
    <citation type="journal article" date="2021" name="Plant Biotechnol. J.">
        <title>Multi-omics assisted identification of the key and species-specific regulatory components of drought-tolerant mechanisms in Gossypium stocksii.</title>
        <authorList>
            <person name="Yu D."/>
            <person name="Ke L."/>
            <person name="Zhang D."/>
            <person name="Wu Y."/>
            <person name="Sun Y."/>
            <person name="Mei J."/>
            <person name="Sun J."/>
            <person name="Sun Y."/>
        </authorList>
    </citation>
    <scope>NUCLEOTIDE SEQUENCE [LARGE SCALE GENOMIC DNA]</scope>
    <source>
        <strain evidence="2">cv. E1</strain>
        <tissue evidence="1">Leaf</tissue>
    </source>
</reference>
<gene>
    <name evidence="1" type="ORF">J1N35_022524</name>
</gene>
<sequence>MTILPPKTARHPDLALIMFNNITKVLRKELTSVITLPFRTYLSYIFKRLKLPTLVDPPLPILQPLGVGLLGHLGYKKDTHLRVW</sequence>
<protein>
    <submittedName>
        <fullName evidence="1">Uncharacterized protein</fullName>
    </submittedName>
</protein>
<evidence type="ECO:0000313" key="2">
    <source>
        <dbReference type="Proteomes" id="UP000828251"/>
    </source>
</evidence>
<comment type="caution">
    <text evidence="1">The sequence shown here is derived from an EMBL/GenBank/DDBJ whole genome shotgun (WGS) entry which is preliminary data.</text>
</comment>
<evidence type="ECO:0000313" key="1">
    <source>
        <dbReference type="EMBL" id="KAH1082763.1"/>
    </source>
</evidence>
<organism evidence="1 2">
    <name type="scientific">Gossypium stocksii</name>
    <dbReference type="NCBI Taxonomy" id="47602"/>
    <lineage>
        <taxon>Eukaryota</taxon>
        <taxon>Viridiplantae</taxon>
        <taxon>Streptophyta</taxon>
        <taxon>Embryophyta</taxon>
        <taxon>Tracheophyta</taxon>
        <taxon>Spermatophyta</taxon>
        <taxon>Magnoliopsida</taxon>
        <taxon>eudicotyledons</taxon>
        <taxon>Gunneridae</taxon>
        <taxon>Pentapetalae</taxon>
        <taxon>rosids</taxon>
        <taxon>malvids</taxon>
        <taxon>Malvales</taxon>
        <taxon>Malvaceae</taxon>
        <taxon>Malvoideae</taxon>
        <taxon>Gossypium</taxon>
    </lineage>
</organism>
<keyword evidence="2" id="KW-1185">Reference proteome</keyword>
<dbReference type="EMBL" id="JAIQCV010000007">
    <property type="protein sequence ID" value="KAH1082763.1"/>
    <property type="molecule type" value="Genomic_DNA"/>
</dbReference>
<dbReference type="OrthoDB" id="946349at2759"/>
<dbReference type="Proteomes" id="UP000828251">
    <property type="component" value="Unassembled WGS sequence"/>
</dbReference>
<name>A0A9D4A2C6_9ROSI</name>
<dbReference type="AlphaFoldDB" id="A0A9D4A2C6"/>
<proteinExistence type="predicted"/>